<dbReference type="GO" id="GO:0051315">
    <property type="term" value="P:attachment of mitotic spindle microtubules to kinetochore"/>
    <property type="evidence" value="ECO:0007669"/>
    <property type="project" value="TreeGrafter"/>
</dbReference>
<dbReference type="GO" id="GO:0005634">
    <property type="term" value="C:nucleus"/>
    <property type="evidence" value="ECO:0007669"/>
    <property type="project" value="UniProtKB-SubCell"/>
</dbReference>
<comment type="subcellular location">
    <subcellularLocation>
        <location evidence="1">Nucleus</location>
    </subcellularLocation>
</comment>
<protein>
    <submittedName>
        <fullName evidence="7">Centromere protein 3</fullName>
    </submittedName>
</protein>
<dbReference type="AlphaFoldDB" id="A0A087TE22"/>
<keyword evidence="3" id="KW-0238">DNA-binding</keyword>
<keyword evidence="4" id="KW-0539">Nucleus</keyword>
<feature type="compositionally biased region" description="Basic and acidic residues" evidence="5">
    <location>
        <begin position="37"/>
        <end position="54"/>
    </location>
</feature>
<dbReference type="GO" id="GO:0019237">
    <property type="term" value="F:centromeric DNA binding"/>
    <property type="evidence" value="ECO:0007669"/>
    <property type="project" value="InterPro"/>
</dbReference>
<name>A0A087TE22_STEMI</name>
<gene>
    <name evidence="7" type="ORF">X975_26416</name>
</gene>
<evidence type="ECO:0000313" key="7">
    <source>
        <dbReference type="EMBL" id="KFM63361.1"/>
    </source>
</evidence>
<dbReference type="InterPro" id="IPR025974">
    <property type="entry name" value="Mif2/CENP-C_cupin"/>
</dbReference>
<evidence type="ECO:0000256" key="1">
    <source>
        <dbReference type="ARBA" id="ARBA00004123"/>
    </source>
</evidence>
<feature type="compositionally biased region" description="Polar residues" evidence="5">
    <location>
        <begin position="25"/>
        <end position="36"/>
    </location>
</feature>
<proteinExistence type="inferred from homology"/>
<dbReference type="GO" id="GO:0051382">
    <property type="term" value="P:kinetochore assembly"/>
    <property type="evidence" value="ECO:0007669"/>
    <property type="project" value="InterPro"/>
</dbReference>
<dbReference type="PANTHER" id="PTHR16684">
    <property type="entry name" value="CENTROMERE PROTEIN C"/>
    <property type="match status" value="1"/>
</dbReference>
<dbReference type="EMBL" id="KK114800">
    <property type="protein sequence ID" value="KFM63361.1"/>
    <property type="molecule type" value="Genomic_DNA"/>
</dbReference>
<feature type="domain" description="Mif2/CENP-C cupin" evidence="6">
    <location>
        <begin position="262"/>
        <end position="335"/>
    </location>
</feature>
<dbReference type="InterPro" id="IPR011051">
    <property type="entry name" value="RmlC_Cupin_sf"/>
</dbReference>
<keyword evidence="8" id="KW-1185">Reference proteome</keyword>
<evidence type="ECO:0000256" key="5">
    <source>
        <dbReference type="SAM" id="MobiDB-lite"/>
    </source>
</evidence>
<feature type="region of interest" description="Disordered" evidence="5">
    <location>
        <begin position="25"/>
        <end position="55"/>
    </location>
</feature>
<comment type="similarity">
    <text evidence="2">Belongs to the CENP-C/MIF2 family.</text>
</comment>
<evidence type="ECO:0000256" key="3">
    <source>
        <dbReference type="ARBA" id="ARBA00023125"/>
    </source>
</evidence>
<dbReference type="Proteomes" id="UP000054359">
    <property type="component" value="Unassembled WGS sequence"/>
</dbReference>
<dbReference type="SUPFAM" id="SSF51182">
    <property type="entry name" value="RmlC-like cupins"/>
    <property type="match status" value="1"/>
</dbReference>
<evidence type="ECO:0000256" key="2">
    <source>
        <dbReference type="ARBA" id="ARBA00010291"/>
    </source>
</evidence>
<dbReference type="OMA" id="KNERIQY"/>
<sequence>MNYVKQKTFGAFEFRAMSTKLSPIHSSISTPNNNSDHLIDSNEGHISEESEQHNKKIPVIETTQSKNTSKPLNKNVSSGKKWQRKSCFSYSLAKDSTLHPNHLSDSFQSEVSLQKDDLHSSKIKHTSLNSKSHCLETEHEKTGQPKRIRHSPLAYWKNERIQYQFLKNGDIAVLGVQKSLPIIENKNKGEKTHSKTKKIKAPGRRKEFNDKMENKDLTRITVWDNSTHMDVEANVIRPFSSLEWSYPNPNEPDNDDYILAISFKCSYSTWGFISIKPFCQKPAQFLPGEDIHFVVIKGKVEVKVHTSKFLLNAGGSFVVPDGNIYSITNVHKSRACL</sequence>
<feature type="non-terminal residue" evidence="7">
    <location>
        <position position="337"/>
    </location>
</feature>
<dbReference type="OrthoDB" id="6437160at2759"/>
<reference evidence="7 8" key="1">
    <citation type="submission" date="2013-11" db="EMBL/GenBank/DDBJ databases">
        <title>Genome sequencing of Stegodyphus mimosarum.</title>
        <authorList>
            <person name="Bechsgaard J."/>
        </authorList>
    </citation>
    <scope>NUCLEOTIDE SEQUENCE [LARGE SCALE GENOMIC DNA]</scope>
</reference>
<dbReference type="GO" id="GO:0051455">
    <property type="term" value="P:spindle attachment to meiosis I kinetochore"/>
    <property type="evidence" value="ECO:0007669"/>
    <property type="project" value="TreeGrafter"/>
</dbReference>
<dbReference type="InterPro" id="IPR014710">
    <property type="entry name" value="RmlC-like_jellyroll"/>
</dbReference>
<organism evidence="7 8">
    <name type="scientific">Stegodyphus mimosarum</name>
    <name type="common">African social velvet spider</name>
    <dbReference type="NCBI Taxonomy" id="407821"/>
    <lineage>
        <taxon>Eukaryota</taxon>
        <taxon>Metazoa</taxon>
        <taxon>Ecdysozoa</taxon>
        <taxon>Arthropoda</taxon>
        <taxon>Chelicerata</taxon>
        <taxon>Arachnida</taxon>
        <taxon>Araneae</taxon>
        <taxon>Araneomorphae</taxon>
        <taxon>Entelegynae</taxon>
        <taxon>Eresoidea</taxon>
        <taxon>Eresidae</taxon>
        <taxon>Stegodyphus</taxon>
    </lineage>
</organism>
<dbReference type="STRING" id="407821.A0A087TE22"/>
<accession>A0A087TE22</accession>
<evidence type="ECO:0000313" key="8">
    <source>
        <dbReference type="Proteomes" id="UP000054359"/>
    </source>
</evidence>
<dbReference type="Pfam" id="PF11699">
    <property type="entry name" value="CENP-C_C"/>
    <property type="match status" value="1"/>
</dbReference>
<dbReference type="InterPro" id="IPR028386">
    <property type="entry name" value="CENP-C/Mif2/cnp3"/>
</dbReference>
<dbReference type="Gene3D" id="2.60.120.10">
    <property type="entry name" value="Jelly Rolls"/>
    <property type="match status" value="1"/>
</dbReference>
<evidence type="ECO:0000256" key="4">
    <source>
        <dbReference type="ARBA" id="ARBA00023242"/>
    </source>
</evidence>
<evidence type="ECO:0000259" key="6">
    <source>
        <dbReference type="Pfam" id="PF11699"/>
    </source>
</evidence>
<dbReference type="PANTHER" id="PTHR16684:SF11">
    <property type="entry name" value="CENTROMERE PROTEIN C"/>
    <property type="match status" value="1"/>
</dbReference>
<dbReference type="GO" id="GO:0000776">
    <property type="term" value="C:kinetochore"/>
    <property type="evidence" value="ECO:0007669"/>
    <property type="project" value="InterPro"/>
</dbReference>